<evidence type="ECO:0000256" key="3">
    <source>
        <dbReference type="RuleBase" id="RU000363"/>
    </source>
</evidence>
<dbReference type="GO" id="GO:0016616">
    <property type="term" value="F:oxidoreductase activity, acting on the CH-OH group of donors, NAD or NADP as acceptor"/>
    <property type="evidence" value="ECO:0007669"/>
    <property type="project" value="UniProtKB-ARBA"/>
</dbReference>
<protein>
    <submittedName>
        <fullName evidence="5">SDR family NAD(P)-dependent oxidoreductase</fullName>
    </submittedName>
</protein>
<sequence length="244" mass="25784">MSNIKGKVIAITGASSGIGEAAARLLAERGAKVVVGARRTDRLEKLVAEIKAKGGEAAFRAVDVAERTDVQGFADFAKSQFGKVDVLVNNAGVMPLSPMASLKVDEWDKMIDVNIRGVLYGIAAVLPDMKARGNGQIINVASIGAHVVIPTGAVYCATKYAVWAISEGLRQENPDVRVTIISPGVVTTELGNDITEQSAKDALVQFRKAALTPDAIARAIAYAVEQPDEVDVNEVIVRPTISAF</sequence>
<dbReference type="PANTHER" id="PTHR43115:SF4">
    <property type="entry name" value="DEHYDROGENASE_REDUCTASE SDR FAMILY MEMBER 11"/>
    <property type="match status" value="1"/>
</dbReference>
<dbReference type="SMART" id="SM00822">
    <property type="entry name" value="PKS_KR"/>
    <property type="match status" value="1"/>
</dbReference>
<organism evidence="5 6">
    <name type="scientific">Hyphomicrobium album</name>
    <dbReference type="NCBI Taxonomy" id="2665159"/>
    <lineage>
        <taxon>Bacteria</taxon>
        <taxon>Pseudomonadati</taxon>
        <taxon>Pseudomonadota</taxon>
        <taxon>Alphaproteobacteria</taxon>
        <taxon>Hyphomicrobiales</taxon>
        <taxon>Hyphomicrobiaceae</taxon>
        <taxon>Hyphomicrobium</taxon>
    </lineage>
</organism>
<dbReference type="AlphaFoldDB" id="A0A6I3KFF5"/>
<dbReference type="SUPFAM" id="SSF51735">
    <property type="entry name" value="NAD(P)-binding Rossmann-fold domains"/>
    <property type="match status" value="1"/>
</dbReference>
<dbReference type="PRINTS" id="PR00080">
    <property type="entry name" value="SDRFAMILY"/>
</dbReference>
<dbReference type="InterPro" id="IPR020904">
    <property type="entry name" value="Sc_DH/Rdtase_CS"/>
</dbReference>
<evidence type="ECO:0000313" key="6">
    <source>
        <dbReference type="Proteomes" id="UP000440694"/>
    </source>
</evidence>
<dbReference type="Pfam" id="PF00106">
    <property type="entry name" value="adh_short"/>
    <property type="match status" value="1"/>
</dbReference>
<feature type="domain" description="Ketoreductase" evidence="4">
    <location>
        <begin position="7"/>
        <end position="189"/>
    </location>
</feature>
<dbReference type="EMBL" id="WMBQ01000001">
    <property type="protein sequence ID" value="MTD93634.1"/>
    <property type="molecule type" value="Genomic_DNA"/>
</dbReference>
<gene>
    <name evidence="5" type="ORF">GIW81_04710</name>
</gene>
<proteinExistence type="inferred from homology"/>
<evidence type="ECO:0000259" key="4">
    <source>
        <dbReference type="SMART" id="SM00822"/>
    </source>
</evidence>
<dbReference type="PROSITE" id="PS00061">
    <property type="entry name" value="ADH_SHORT"/>
    <property type="match status" value="1"/>
</dbReference>
<dbReference type="InterPro" id="IPR057326">
    <property type="entry name" value="KR_dom"/>
</dbReference>
<dbReference type="Gene3D" id="3.40.50.720">
    <property type="entry name" value="NAD(P)-binding Rossmann-like Domain"/>
    <property type="match status" value="1"/>
</dbReference>
<comment type="caution">
    <text evidence="5">The sequence shown here is derived from an EMBL/GenBank/DDBJ whole genome shotgun (WGS) entry which is preliminary data.</text>
</comment>
<dbReference type="Proteomes" id="UP000440694">
    <property type="component" value="Unassembled WGS sequence"/>
</dbReference>
<dbReference type="FunFam" id="3.40.50.720:FF:000047">
    <property type="entry name" value="NADP-dependent L-serine/L-allo-threonine dehydrogenase"/>
    <property type="match status" value="1"/>
</dbReference>
<dbReference type="PRINTS" id="PR00081">
    <property type="entry name" value="GDHRDH"/>
</dbReference>
<dbReference type="PANTHER" id="PTHR43115">
    <property type="entry name" value="DEHYDROGENASE/REDUCTASE SDR FAMILY MEMBER 11"/>
    <property type="match status" value="1"/>
</dbReference>
<dbReference type="RefSeq" id="WP_154738157.1">
    <property type="nucleotide sequence ID" value="NZ_WMBQ01000001.1"/>
</dbReference>
<dbReference type="InterPro" id="IPR036291">
    <property type="entry name" value="NAD(P)-bd_dom_sf"/>
</dbReference>
<comment type="similarity">
    <text evidence="1 3">Belongs to the short-chain dehydrogenases/reductases (SDR) family.</text>
</comment>
<evidence type="ECO:0000313" key="5">
    <source>
        <dbReference type="EMBL" id="MTD93634.1"/>
    </source>
</evidence>
<reference evidence="5 6" key="1">
    <citation type="submission" date="2019-11" db="EMBL/GenBank/DDBJ databases">
        <title>Identification of a novel strain.</title>
        <authorList>
            <person name="Xu Q."/>
            <person name="Wang G."/>
        </authorList>
    </citation>
    <scope>NUCLEOTIDE SEQUENCE [LARGE SCALE GENOMIC DNA]</scope>
    <source>
        <strain evidence="6">xq</strain>
    </source>
</reference>
<evidence type="ECO:0000256" key="2">
    <source>
        <dbReference type="ARBA" id="ARBA00023002"/>
    </source>
</evidence>
<accession>A0A6I3KFF5</accession>
<name>A0A6I3KFF5_9HYPH</name>
<keyword evidence="6" id="KW-1185">Reference proteome</keyword>
<keyword evidence="2" id="KW-0560">Oxidoreductase</keyword>
<dbReference type="InterPro" id="IPR002347">
    <property type="entry name" value="SDR_fam"/>
</dbReference>
<evidence type="ECO:0000256" key="1">
    <source>
        <dbReference type="ARBA" id="ARBA00006484"/>
    </source>
</evidence>